<dbReference type="OrthoDB" id="10049726at2759"/>
<sequence length="126" mass="14414">MEHVLIKDNHLRDLLKKGDLAIFDRGFLDCISRLKSAYGMKNGQKQLSWSEASETRLSDYLVGDQKKFNEENINEEKIFSLKKSKRGTLNPLQKPRVYLLGTPLDASRHSDTDNTVYISEQVKSLG</sequence>
<dbReference type="EMBL" id="REGN01011158">
    <property type="protein sequence ID" value="RMZ97818.1"/>
    <property type="molecule type" value="Genomic_DNA"/>
</dbReference>
<comment type="caution">
    <text evidence="1">The sequence shown here is derived from an EMBL/GenBank/DDBJ whole genome shotgun (WGS) entry which is preliminary data.</text>
</comment>
<dbReference type="AlphaFoldDB" id="A0A3M7PFM1"/>
<evidence type="ECO:0000313" key="2">
    <source>
        <dbReference type="Proteomes" id="UP000276133"/>
    </source>
</evidence>
<protein>
    <submittedName>
        <fullName evidence="1">Uncharacterized protein</fullName>
    </submittedName>
</protein>
<gene>
    <name evidence="1" type="ORF">BpHYR1_034029</name>
</gene>
<evidence type="ECO:0000313" key="1">
    <source>
        <dbReference type="EMBL" id="RMZ97818.1"/>
    </source>
</evidence>
<dbReference type="Proteomes" id="UP000276133">
    <property type="component" value="Unassembled WGS sequence"/>
</dbReference>
<keyword evidence="2" id="KW-1185">Reference proteome</keyword>
<accession>A0A3M7PFM1</accession>
<reference evidence="1 2" key="1">
    <citation type="journal article" date="2018" name="Sci. Rep.">
        <title>Genomic signatures of local adaptation to the degree of environmental predictability in rotifers.</title>
        <authorList>
            <person name="Franch-Gras L."/>
            <person name="Hahn C."/>
            <person name="Garcia-Roger E.M."/>
            <person name="Carmona M.J."/>
            <person name="Serra M."/>
            <person name="Gomez A."/>
        </authorList>
    </citation>
    <scope>NUCLEOTIDE SEQUENCE [LARGE SCALE GENOMIC DNA]</scope>
    <source>
        <strain evidence="1">HYR1</strain>
    </source>
</reference>
<name>A0A3M7PFM1_BRAPC</name>
<organism evidence="1 2">
    <name type="scientific">Brachionus plicatilis</name>
    <name type="common">Marine rotifer</name>
    <name type="synonym">Brachionus muelleri</name>
    <dbReference type="NCBI Taxonomy" id="10195"/>
    <lineage>
        <taxon>Eukaryota</taxon>
        <taxon>Metazoa</taxon>
        <taxon>Spiralia</taxon>
        <taxon>Gnathifera</taxon>
        <taxon>Rotifera</taxon>
        <taxon>Eurotatoria</taxon>
        <taxon>Monogononta</taxon>
        <taxon>Pseudotrocha</taxon>
        <taxon>Ploima</taxon>
        <taxon>Brachionidae</taxon>
        <taxon>Brachionus</taxon>
    </lineage>
</organism>
<proteinExistence type="predicted"/>